<dbReference type="Pfam" id="PF00563">
    <property type="entry name" value="EAL"/>
    <property type="match status" value="1"/>
</dbReference>
<dbReference type="CDD" id="cd01948">
    <property type="entry name" value="EAL"/>
    <property type="match status" value="1"/>
</dbReference>
<dbReference type="InterPro" id="IPR029150">
    <property type="entry name" value="dCache_3"/>
</dbReference>
<dbReference type="InterPro" id="IPR000160">
    <property type="entry name" value="GGDEF_dom"/>
</dbReference>
<dbReference type="Pfam" id="PF00990">
    <property type="entry name" value="GGDEF"/>
    <property type="match status" value="2"/>
</dbReference>
<organism evidence="5 6">
    <name type="scientific">Thauera terpenica 58Eu</name>
    <dbReference type="NCBI Taxonomy" id="1348657"/>
    <lineage>
        <taxon>Bacteria</taxon>
        <taxon>Pseudomonadati</taxon>
        <taxon>Pseudomonadota</taxon>
        <taxon>Betaproteobacteria</taxon>
        <taxon>Rhodocyclales</taxon>
        <taxon>Zoogloeaceae</taxon>
        <taxon>Thauera</taxon>
    </lineage>
</organism>
<dbReference type="Gene3D" id="3.30.70.270">
    <property type="match status" value="1"/>
</dbReference>
<comment type="caution">
    <text evidence="5">The sequence shown here is derived from an EMBL/GenBank/DDBJ whole genome shotgun (WGS) entry which is preliminary data.</text>
</comment>
<dbReference type="OrthoDB" id="9813903at2"/>
<dbReference type="AlphaFoldDB" id="T0AVQ8"/>
<dbReference type="Pfam" id="PF00672">
    <property type="entry name" value="HAMP"/>
    <property type="match status" value="1"/>
</dbReference>
<accession>T0AVQ8</accession>
<evidence type="ECO:0000313" key="5">
    <source>
        <dbReference type="EMBL" id="EPZ16969.1"/>
    </source>
</evidence>
<protein>
    <recommendedName>
        <fullName evidence="7">Phosphodiesterase</fullName>
    </recommendedName>
</protein>
<dbReference type="InterPro" id="IPR052155">
    <property type="entry name" value="Biofilm_reg_signaling"/>
</dbReference>
<dbReference type="SMART" id="SM00304">
    <property type="entry name" value="HAMP"/>
    <property type="match status" value="1"/>
</dbReference>
<dbReference type="SUPFAM" id="SSF158472">
    <property type="entry name" value="HAMP domain-like"/>
    <property type="match status" value="1"/>
</dbReference>
<dbReference type="NCBIfam" id="TIGR00254">
    <property type="entry name" value="GGDEF"/>
    <property type="match status" value="2"/>
</dbReference>
<dbReference type="SUPFAM" id="SSF141868">
    <property type="entry name" value="EAL domain-like"/>
    <property type="match status" value="1"/>
</dbReference>
<evidence type="ECO:0000313" key="6">
    <source>
        <dbReference type="Proteomes" id="UP000015455"/>
    </source>
</evidence>
<dbReference type="InterPro" id="IPR029787">
    <property type="entry name" value="Nucleotide_cyclase"/>
</dbReference>
<dbReference type="CDD" id="cd06225">
    <property type="entry name" value="HAMP"/>
    <property type="match status" value="1"/>
</dbReference>
<dbReference type="PROSITE" id="PS50887">
    <property type="entry name" value="GGDEF"/>
    <property type="match status" value="1"/>
</dbReference>
<name>T0AVQ8_9RHOO</name>
<evidence type="ECO:0008006" key="7">
    <source>
        <dbReference type="Google" id="ProtNLM"/>
    </source>
</evidence>
<dbReference type="PANTHER" id="PTHR44757:SF2">
    <property type="entry name" value="BIOFILM ARCHITECTURE MAINTENANCE PROTEIN MBAA"/>
    <property type="match status" value="1"/>
</dbReference>
<keyword evidence="6" id="KW-1185">Reference proteome</keyword>
<gene>
    <name evidence="5" type="ORF">M622_09550</name>
</gene>
<dbReference type="STRING" id="1348657.M622_09550"/>
<dbReference type="SMART" id="SM00267">
    <property type="entry name" value="GGDEF"/>
    <property type="match status" value="1"/>
</dbReference>
<dbReference type="PANTHER" id="PTHR44757">
    <property type="entry name" value="DIGUANYLATE CYCLASE DGCP"/>
    <property type="match status" value="1"/>
</dbReference>
<proteinExistence type="predicted"/>
<dbReference type="Gene3D" id="6.10.340.10">
    <property type="match status" value="1"/>
</dbReference>
<feature type="domain" description="GGDEF" evidence="4">
    <location>
        <begin position="380"/>
        <end position="530"/>
    </location>
</feature>
<dbReference type="RefSeq" id="WP_021247895.1">
    <property type="nucleotide sequence ID" value="NZ_ATJV01000013.1"/>
</dbReference>
<sequence length="810" mass="88611">MRFGFRSLKWRIAAWTALILLSMQIGALLLFAQIGRTSALAEVGIQLDTGNRVFARLIDQRSAQLAQAARVLAADYGFRDALLSRDRATIESALDNHGSRIGAALMLLIGLDGRVIGAHPPRPDAIELGTVRSLIDEAGKEGGANGFQFLDGALYQVVVVPVRAPVAVAWVVIGFPADEVFVQDLKRLTGLEVSLKFESAAQAQAMIASTLALALQPALLHTPSLESMELDSVEYAGRVHVIEADDTGRVTAVLQLSLARALQPWNKLYRDWTGLSIAATLLMLLASVWVGRTIASPVTRLAQFARRVEGGDYAAPPRSESGDEIAQLADAFGVMTDAIASREARISELAYCDALTGLPNRVRFMAWLEQSLQAVQLSGQPLALLSFDIDRFKLINDTLGHGFGDRVLHEVGQRLLALELSGDAGCGCGGRDDEDERAPMRSATARLGGDEFAVLLPAADLAAALTVAERVANALEQPMNVQGQLVDLRASIGIALYPQHATDAAELIRCADVAMYKAKRGIDGVEVYDPAHHERNAARLSLLTELRQAVEGHELVLFYQPKYAFQASDELHVEALVRWIHPQRGFISPMDFIPFAEQTGYIRTITHWVMNESIRQCAQWQRSGRKVHIGLNLSARDLLQPELPAQFCALLERHACRADWITLEITESAVLDDPAKALANLEHLRATGCRLSIDDYGTGYSSLSYVRQMPVQELKIDRSFVMNLITQPDDEIIVRSTIELAHNMGLTVTAEGVETEAVLQRLAELGCDLAQGYFICRPLGVAELETWLQTSPWARAGHHQRALADETQPD</sequence>
<dbReference type="CDD" id="cd01949">
    <property type="entry name" value="GGDEF"/>
    <property type="match status" value="1"/>
</dbReference>
<keyword evidence="1" id="KW-0472">Membrane</keyword>
<dbReference type="PROSITE" id="PS50883">
    <property type="entry name" value="EAL"/>
    <property type="match status" value="1"/>
</dbReference>
<dbReference type="SMART" id="SM00052">
    <property type="entry name" value="EAL"/>
    <property type="match status" value="1"/>
</dbReference>
<evidence type="ECO:0000256" key="1">
    <source>
        <dbReference type="SAM" id="Phobius"/>
    </source>
</evidence>
<evidence type="ECO:0000259" key="2">
    <source>
        <dbReference type="PROSITE" id="PS50883"/>
    </source>
</evidence>
<dbReference type="Proteomes" id="UP000015455">
    <property type="component" value="Unassembled WGS sequence"/>
</dbReference>
<dbReference type="Pfam" id="PF14827">
    <property type="entry name" value="dCache_3"/>
    <property type="match status" value="1"/>
</dbReference>
<keyword evidence="1" id="KW-0812">Transmembrane</keyword>
<dbReference type="eggNOG" id="COG5001">
    <property type="taxonomic scope" value="Bacteria"/>
</dbReference>
<feature type="domain" description="HAMP" evidence="3">
    <location>
        <begin position="292"/>
        <end position="344"/>
    </location>
</feature>
<dbReference type="InterPro" id="IPR001633">
    <property type="entry name" value="EAL_dom"/>
</dbReference>
<reference evidence="5 6" key="1">
    <citation type="submission" date="2013-06" db="EMBL/GenBank/DDBJ databases">
        <title>Draft genome sequence of Thauera terpenica.</title>
        <authorList>
            <person name="Liu B."/>
            <person name="Frostegard A.H."/>
            <person name="Shapleigh J.P."/>
        </authorList>
    </citation>
    <scope>NUCLEOTIDE SEQUENCE [LARGE SCALE GENOMIC DNA]</scope>
    <source>
        <strain evidence="5 6">58Eu</strain>
    </source>
</reference>
<dbReference type="EMBL" id="ATJV01000013">
    <property type="protein sequence ID" value="EPZ16969.1"/>
    <property type="molecule type" value="Genomic_DNA"/>
</dbReference>
<evidence type="ECO:0000259" key="3">
    <source>
        <dbReference type="PROSITE" id="PS50885"/>
    </source>
</evidence>
<feature type="domain" description="EAL" evidence="2">
    <location>
        <begin position="539"/>
        <end position="792"/>
    </location>
</feature>
<evidence type="ECO:0000259" key="4">
    <source>
        <dbReference type="PROSITE" id="PS50887"/>
    </source>
</evidence>
<dbReference type="Gene3D" id="3.20.20.450">
    <property type="entry name" value="EAL domain"/>
    <property type="match status" value="1"/>
</dbReference>
<dbReference type="InterPro" id="IPR035919">
    <property type="entry name" value="EAL_sf"/>
</dbReference>
<keyword evidence="1" id="KW-1133">Transmembrane helix</keyword>
<dbReference type="GO" id="GO:0007165">
    <property type="term" value="P:signal transduction"/>
    <property type="evidence" value="ECO:0007669"/>
    <property type="project" value="InterPro"/>
</dbReference>
<feature type="transmembrane region" description="Helical" evidence="1">
    <location>
        <begin position="12"/>
        <end position="32"/>
    </location>
</feature>
<dbReference type="GO" id="GO:0016020">
    <property type="term" value="C:membrane"/>
    <property type="evidence" value="ECO:0007669"/>
    <property type="project" value="InterPro"/>
</dbReference>
<dbReference type="PROSITE" id="PS50885">
    <property type="entry name" value="HAMP"/>
    <property type="match status" value="1"/>
</dbReference>
<dbReference type="InterPro" id="IPR003660">
    <property type="entry name" value="HAMP_dom"/>
</dbReference>
<dbReference type="SUPFAM" id="SSF55073">
    <property type="entry name" value="Nucleotide cyclase"/>
    <property type="match status" value="1"/>
</dbReference>
<dbReference type="InterPro" id="IPR043128">
    <property type="entry name" value="Rev_trsase/Diguanyl_cyclase"/>
</dbReference>
<dbReference type="PATRIC" id="fig|1348657.5.peg.441"/>